<feature type="compositionally biased region" description="Polar residues" evidence="2">
    <location>
        <begin position="485"/>
        <end position="502"/>
    </location>
</feature>
<feature type="region of interest" description="Disordered" evidence="2">
    <location>
        <begin position="570"/>
        <end position="595"/>
    </location>
</feature>
<evidence type="ECO:0000256" key="1">
    <source>
        <dbReference type="PROSITE-ProRule" id="PRU00267"/>
    </source>
</evidence>
<evidence type="ECO:0000259" key="3">
    <source>
        <dbReference type="PROSITE" id="PS50118"/>
    </source>
</evidence>
<dbReference type="SUPFAM" id="SSF47095">
    <property type="entry name" value="HMG-box"/>
    <property type="match status" value="1"/>
</dbReference>
<dbReference type="Pfam" id="PF00505">
    <property type="entry name" value="HMG_box"/>
    <property type="match status" value="1"/>
</dbReference>
<evidence type="ECO:0000313" key="6">
    <source>
        <dbReference type="Proteomes" id="UP001195483"/>
    </source>
</evidence>
<dbReference type="PROSITE" id="PS50118">
    <property type="entry name" value="HMG_BOX_2"/>
    <property type="match status" value="1"/>
</dbReference>
<dbReference type="PANTHER" id="PTHR47658:SF1">
    <property type="entry name" value="MEIOSIS INITIATOR PROTEIN"/>
    <property type="match status" value="1"/>
</dbReference>
<feature type="compositionally biased region" description="Polar residues" evidence="2">
    <location>
        <begin position="724"/>
        <end position="733"/>
    </location>
</feature>
<feature type="compositionally biased region" description="Acidic residues" evidence="2">
    <location>
        <begin position="586"/>
        <end position="595"/>
    </location>
</feature>
<feature type="region of interest" description="Disordered" evidence="2">
    <location>
        <begin position="485"/>
        <end position="534"/>
    </location>
</feature>
<reference evidence="5" key="2">
    <citation type="journal article" date="2021" name="Genome Biol. Evol.">
        <title>Developing a high-quality reference genome for a parasitic bivalve with doubly uniparental inheritance (Bivalvia: Unionida).</title>
        <authorList>
            <person name="Smith C.H."/>
        </authorList>
    </citation>
    <scope>NUCLEOTIDE SEQUENCE</scope>
    <source>
        <strain evidence="5">CHS0354</strain>
        <tissue evidence="5">Mantle</tissue>
    </source>
</reference>
<accession>A0AAE0VLH4</accession>
<feature type="region of interest" description="Disordered" evidence="2">
    <location>
        <begin position="55"/>
        <end position="112"/>
    </location>
</feature>
<dbReference type="Gene3D" id="1.10.30.10">
    <property type="entry name" value="High mobility group box domain"/>
    <property type="match status" value="1"/>
</dbReference>
<name>A0AAE0VLH4_9BIVA</name>
<feature type="compositionally biased region" description="Acidic residues" evidence="2">
    <location>
        <begin position="77"/>
        <end position="94"/>
    </location>
</feature>
<dbReference type="SMART" id="SM00398">
    <property type="entry name" value="HMG"/>
    <property type="match status" value="1"/>
</dbReference>
<dbReference type="AlphaFoldDB" id="A0AAE0VLH4"/>
<feature type="region of interest" description="Disordered" evidence="2">
    <location>
        <begin position="704"/>
        <end position="733"/>
    </location>
</feature>
<dbReference type="PANTHER" id="PTHR47658">
    <property type="entry name" value="HIGH MOBILITY GROUP B PROTEIN 12-RELATED"/>
    <property type="match status" value="1"/>
</dbReference>
<sequence length="733" mass="83639">METEYSLYYDEPSHLYRHLLMESNNETAVLLNLSFSPASSTSTTGGTDASMATADGSDACTQTDEHNSCPLSNLKCEEEEEEDFEYEDDRDDDEYVPKSRPNKKGSKSKYRPYGNYPKIGSFLLSPEAVNSRGKKGGGVGSFSSRQDNRKDRTPRTIMRMMERHRENERVRHHTLNETMKELCTRVPGYDGFTKETKVIQMQRIISYECFLENTVLYLCHELGINPRQLNLGTHLITDKIKDYRMPDFIVSSQEEVTENLNSLPQRSSSDACYIDLNRREKISSPTVDSTTGNTYAPTTFRHMMSFVPSCYSQSTESSQDSMVPTQSFIPISRPLRVDLHDSQEEADEVIDFLHGEIESFFNPTINEESSKPAFMHDDLAPTSTIDENSSFNGFDLSSPDRSVGKVFLQSPKNMSLHRHGDVEGSEALESKELTSISPESILETKPREKFFLNSTLHIVPSMDNTTVESGLQSTDRQSGIITIHSSSDCNQGFKPNSQSQSKHPFYISSESRSNYESEEELEAENRPPGGRENMYHCTVNKRKCFIPRRAPFHIISGNSNKSFKKKLESEKFQTVSADEDGRKDDDYEDDDDTGEEIDEDLMHFVRNEKSGTAEMKTNVKVDHRRTTWMNGFMMFSQLNRRKFIDANPGVHTSHISKMMGHVWRNMTAEEQKPYKDKAKTYSNYIRGAYEMDLFRDKENFDSVVPTSTTTRERDLTYGSKGSDLRNSGRQKTS</sequence>
<dbReference type="GO" id="GO:0046983">
    <property type="term" value="F:protein dimerization activity"/>
    <property type="evidence" value="ECO:0007669"/>
    <property type="project" value="InterPro"/>
</dbReference>
<dbReference type="InterPro" id="IPR009071">
    <property type="entry name" value="HMG_box_dom"/>
</dbReference>
<dbReference type="SUPFAM" id="SSF47459">
    <property type="entry name" value="HLH, helix-loop-helix DNA-binding domain"/>
    <property type="match status" value="1"/>
</dbReference>
<feature type="region of interest" description="Disordered" evidence="2">
    <location>
        <begin position="129"/>
        <end position="153"/>
    </location>
</feature>
<evidence type="ECO:0000313" key="5">
    <source>
        <dbReference type="EMBL" id="KAK3582673.1"/>
    </source>
</evidence>
<proteinExistence type="predicted"/>
<keyword evidence="6" id="KW-1185">Reference proteome</keyword>
<dbReference type="EMBL" id="JAEAOA010001857">
    <property type="protein sequence ID" value="KAK3582673.1"/>
    <property type="molecule type" value="Genomic_DNA"/>
</dbReference>
<dbReference type="InterPro" id="IPR036638">
    <property type="entry name" value="HLH_DNA-bd_sf"/>
</dbReference>
<dbReference type="PROSITE" id="PS50888">
    <property type="entry name" value="BHLH"/>
    <property type="match status" value="1"/>
</dbReference>
<dbReference type="InterPro" id="IPR011598">
    <property type="entry name" value="bHLH_dom"/>
</dbReference>
<dbReference type="GO" id="GO:0005634">
    <property type="term" value="C:nucleus"/>
    <property type="evidence" value="ECO:0007669"/>
    <property type="project" value="UniProtKB-UniRule"/>
</dbReference>
<keyword evidence="1" id="KW-0238">DNA-binding</keyword>
<feature type="compositionally biased region" description="Basic residues" evidence="2">
    <location>
        <begin position="100"/>
        <end position="110"/>
    </location>
</feature>
<evidence type="ECO:0000259" key="4">
    <source>
        <dbReference type="PROSITE" id="PS50888"/>
    </source>
</evidence>
<reference evidence="5" key="3">
    <citation type="submission" date="2023-05" db="EMBL/GenBank/DDBJ databases">
        <authorList>
            <person name="Smith C.H."/>
        </authorList>
    </citation>
    <scope>NUCLEOTIDE SEQUENCE</scope>
    <source>
        <strain evidence="5">CHS0354</strain>
        <tissue evidence="5">Mantle</tissue>
    </source>
</reference>
<reference evidence="5" key="1">
    <citation type="journal article" date="2021" name="Genome Biol. Evol.">
        <title>A High-Quality Reference Genome for a Parasitic Bivalve with Doubly Uniparental Inheritance (Bivalvia: Unionida).</title>
        <authorList>
            <person name="Smith C.H."/>
        </authorList>
    </citation>
    <scope>NUCLEOTIDE SEQUENCE</scope>
    <source>
        <strain evidence="5">CHS0354</strain>
    </source>
</reference>
<feature type="DNA-binding region" description="HMG box" evidence="1">
    <location>
        <begin position="625"/>
        <end position="697"/>
    </location>
</feature>
<dbReference type="GO" id="GO:0003677">
    <property type="term" value="F:DNA binding"/>
    <property type="evidence" value="ECO:0007669"/>
    <property type="project" value="UniProtKB-UniRule"/>
</dbReference>
<feature type="domain" description="HMG box" evidence="3">
    <location>
        <begin position="625"/>
        <end position="697"/>
    </location>
</feature>
<dbReference type="Proteomes" id="UP001195483">
    <property type="component" value="Unassembled WGS sequence"/>
</dbReference>
<dbReference type="CDD" id="cd21977">
    <property type="entry name" value="HMG-box_BHMG1"/>
    <property type="match status" value="1"/>
</dbReference>
<feature type="domain" description="BHLH" evidence="4">
    <location>
        <begin position="159"/>
        <end position="211"/>
    </location>
</feature>
<comment type="caution">
    <text evidence="5">The sequence shown here is derived from an EMBL/GenBank/DDBJ whole genome shotgun (WGS) entry which is preliminary data.</text>
</comment>
<keyword evidence="1" id="KW-0539">Nucleus</keyword>
<organism evidence="5 6">
    <name type="scientific">Potamilus streckersoni</name>
    <dbReference type="NCBI Taxonomy" id="2493646"/>
    <lineage>
        <taxon>Eukaryota</taxon>
        <taxon>Metazoa</taxon>
        <taxon>Spiralia</taxon>
        <taxon>Lophotrochozoa</taxon>
        <taxon>Mollusca</taxon>
        <taxon>Bivalvia</taxon>
        <taxon>Autobranchia</taxon>
        <taxon>Heteroconchia</taxon>
        <taxon>Palaeoheterodonta</taxon>
        <taxon>Unionida</taxon>
        <taxon>Unionoidea</taxon>
        <taxon>Unionidae</taxon>
        <taxon>Ambleminae</taxon>
        <taxon>Lampsilini</taxon>
        <taxon>Potamilus</taxon>
    </lineage>
</organism>
<protein>
    <recommendedName>
        <fullName evidence="7">HMG box domain-containing protein</fullName>
    </recommendedName>
</protein>
<dbReference type="InterPro" id="IPR036910">
    <property type="entry name" value="HMG_box_dom_sf"/>
</dbReference>
<evidence type="ECO:0008006" key="7">
    <source>
        <dbReference type="Google" id="ProtNLM"/>
    </source>
</evidence>
<gene>
    <name evidence="5" type="ORF">CHS0354_031084</name>
</gene>
<evidence type="ECO:0000256" key="2">
    <source>
        <dbReference type="SAM" id="MobiDB-lite"/>
    </source>
</evidence>